<dbReference type="GO" id="GO:0035838">
    <property type="term" value="C:growing cell tip"/>
    <property type="evidence" value="ECO:0007669"/>
    <property type="project" value="TreeGrafter"/>
</dbReference>
<dbReference type="PANTHER" id="PTHR28013:SF4">
    <property type="entry name" value="MARVEL DOMAIN-CONTAINING PROTEIN"/>
    <property type="match status" value="1"/>
</dbReference>
<dbReference type="Proteomes" id="UP000807342">
    <property type="component" value="Unassembled WGS sequence"/>
</dbReference>
<feature type="region of interest" description="Disordered" evidence="1">
    <location>
        <begin position="230"/>
        <end position="252"/>
    </location>
</feature>
<keyword evidence="2" id="KW-0472">Membrane</keyword>
<evidence type="ECO:0000256" key="2">
    <source>
        <dbReference type="SAM" id="Phobius"/>
    </source>
</evidence>
<feature type="transmembrane region" description="Helical" evidence="2">
    <location>
        <begin position="100"/>
        <end position="120"/>
    </location>
</feature>
<dbReference type="OrthoDB" id="2589196at2759"/>
<protein>
    <submittedName>
        <fullName evidence="3">Uncharacterized protein</fullName>
    </submittedName>
</protein>
<dbReference type="GO" id="GO:0005886">
    <property type="term" value="C:plasma membrane"/>
    <property type="evidence" value="ECO:0007669"/>
    <property type="project" value="InterPro"/>
</dbReference>
<comment type="caution">
    <text evidence="3">The sequence shown here is derived from an EMBL/GenBank/DDBJ whole genome shotgun (WGS) entry which is preliminary data.</text>
</comment>
<dbReference type="GO" id="GO:0032153">
    <property type="term" value="C:cell division site"/>
    <property type="evidence" value="ECO:0007669"/>
    <property type="project" value="TreeGrafter"/>
</dbReference>
<keyword evidence="2" id="KW-1133">Transmembrane helix</keyword>
<reference evidence="3" key="1">
    <citation type="submission" date="2020-11" db="EMBL/GenBank/DDBJ databases">
        <authorList>
            <consortium name="DOE Joint Genome Institute"/>
            <person name="Ahrendt S."/>
            <person name="Riley R."/>
            <person name="Andreopoulos W."/>
            <person name="Labutti K."/>
            <person name="Pangilinan J."/>
            <person name="Ruiz-Duenas F.J."/>
            <person name="Barrasa J.M."/>
            <person name="Sanchez-Garcia M."/>
            <person name="Camarero S."/>
            <person name="Miyauchi S."/>
            <person name="Serrano A."/>
            <person name="Linde D."/>
            <person name="Babiker R."/>
            <person name="Drula E."/>
            <person name="Ayuso-Fernandez I."/>
            <person name="Pacheco R."/>
            <person name="Padilla G."/>
            <person name="Ferreira P."/>
            <person name="Barriuso J."/>
            <person name="Kellner H."/>
            <person name="Castanera R."/>
            <person name="Alfaro M."/>
            <person name="Ramirez L."/>
            <person name="Pisabarro A.G."/>
            <person name="Kuo A."/>
            <person name="Tritt A."/>
            <person name="Lipzen A."/>
            <person name="He G."/>
            <person name="Yan M."/>
            <person name="Ng V."/>
            <person name="Cullen D."/>
            <person name="Martin F."/>
            <person name="Rosso M.-N."/>
            <person name="Henrissat B."/>
            <person name="Hibbett D."/>
            <person name="Martinez A.T."/>
            <person name="Grigoriev I.V."/>
        </authorList>
    </citation>
    <scope>NUCLEOTIDE SEQUENCE</scope>
    <source>
        <strain evidence="3">MF-IS2</strain>
    </source>
</reference>
<proteinExistence type="predicted"/>
<sequence length="332" mass="36812">MADATGNGGLWTSSWKGEKSALGAVLPIFGLTFAAFVLLCLTTFSLPFIDSLYFLWTSQAGGVRFGIWGWCLDADHVCSDVLGLGYTWEPEVSIPITKALAFYPIAAASVFMTLVALLPVLRDRTPRTLRVFAVFAWSSFVFTFLAFVFMIAMWSVADERFKNAGWKVRWGPLPWMSFVATMLLLVVSVNSRRGALAQVCLAQDPPFSAKDWEDKAGRVQLQDFSVDPEKATTDTTFSTASTTPVTKAPMPDFSVMDNATTVVFPRSSDDRKEDEQAKRRYQDNPKLHPSGMGTPLMSGTPYPPTEITEPLRAFRRSSQKSHHSHLSPLRTT</sequence>
<gene>
    <name evidence="3" type="ORF">P691DRAFT_707840</name>
</gene>
<dbReference type="PANTHER" id="PTHR28013">
    <property type="entry name" value="PROTEIN DCV1-RELATED"/>
    <property type="match status" value="1"/>
</dbReference>
<organism evidence="3 4">
    <name type="scientific">Macrolepiota fuliginosa MF-IS2</name>
    <dbReference type="NCBI Taxonomy" id="1400762"/>
    <lineage>
        <taxon>Eukaryota</taxon>
        <taxon>Fungi</taxon>
        <taxon>Dikarya</taxon>
        <taxon>Basidiomycota</taxon>
        <taxon>Agaricomycotina</taxon>
        <taxon>Agaricomycetes</taxon>
        <taxon>Agaricomycetidae</taxon>
        <taxon>Agaricales</taxon>
        <taxon>Agaricineae</taxon>
        <taxon>Agaricaceae</taxon>
        <taxon>Macrolepiota</taxon>
    </lineage>
</organism>
<feature type="transmembrane region" description="Helical" evidence="2">
    <location>
        <begin position="132"/>
        <end position="153"/>
    </location>
</feature>
<keyword evidence="4" id="KW-1185">Reference proteome</keyword>
<accession>A0A9P5XBK3</accession>
<keyword evidence="2" id="KW-0812">Transmembrane</keyword>
<feature type="compositionally biased region" description="Low complexity" evidence="1">
    <location>
        <begin position="233"/>
        <end position="246"/>
    </location>
</feature>
<dbReference type="AlphaFoldDB" id="A0A9P5XBK3"/>
<feature type="transmembrane region" description="Helical" evidence="2">
    <location>
        <begin position="173"/>
        <end position="189"/>
    </location>
</feature>
<dbReference type="Pfam" id="PF06687">
    <property type="entry name" value="SUR7"/>
    <property type="match status" value="1"/>
</dbReference>
<dbReference type="InterPro" id="IPR051380">
    <property type="entry name" value="pH-response_reg_palI/RIM9"/>
</dbReference>
<feature type="compositionally biased region" description="Basic and acidic residues" evidence="1">
    <location>
        <begin position="267"/>
        <end position="286"/>
    </location>
</feature>
<evidence type="ECO:0000313" key="3">
    <source>
        <dbReference type="EMBL" id="KAF9446831.1"/>
    </source>
</evidence>
<feature type="compositionally biased region" description="Basic residues" evidence="1">
    <location>
        <begin position="313"/>
        <end position="325"/>
    </location>
</feature>
<evidence type="ECO:0000256" key="1">
    <source>
        <dbReference type="SAM" id="MobiDB-lite"/>
    </source>
</evidence>
<dbReference type="EMBL" id="MU151227">
    <property type="protein sequence ID" value="KAF9446831.1"/>
    <property type="molecule type" value="Genomic_DNA"/>
</dbReference>
<name>A0A9P5XBK3_9AGAR</name>
<feature type="transmembrane region" description="Helical" evidence="2">
    <location>
        <begin position="21"/>
        <end position="49"/>
    </location>
</feature>
<dbReference type="InterPro" id="IPR009571">
    <property type="entry name" value="SUR7/Rim9-like_fungi"/>
</dbReference>
<feature type="region of interest" description="Disordered" evidence="1">
    <location>
        <begin position="264"/>
        <end position="332"/>
    </location>
</feature>
<evidence type="ECO:0000313" key="4">
    <source>
        <dbReference type="Proteomes" id="UP000807342"/>
    </source>
</evidence>